<dbReference type="AlphaFoldDB" id="A0A398D8C2"/>
<evidence type="ECO:0000313" key="3">
    <source>
        <dbReference type="Proteomes" id="UP000266042"/>
    </source>
</evidence>
<evidence type="ECO:0000256" key="1">
    <source>
        <dbReference type="SAM" id="MobiDB-lite"/>
    </source>
</evidence>
<accession>A0A398D8C2</accession>
<name>A0A398D8C2_9BACT</name>
<dbReference type="RefSeq" id="WP_119090039.1">
    <property type="nucleotide sequence ID" value="NZ_QXIW01000033.1"/>
</dbReference>
<sequence length="138" mass="15626">MSNRQMDRLRENVDEALRALELSSRAVQAATNCERAAREALSRARAELDEQRALDQREQKQAGTRRHVDPSIAKNKGGLPARLKKRSASIASLQSRGLWKPNPIETDRAPRHHLVKDEPPRAPLAQLSHDDARDLWNN</sequence>
<comment type="caution">
    <text evidence="2">The sequence shown here is derived from an EMBL/GenBank/DDBJ whole genome shotgun (WGS) entry which is preliminary data.</text>
</comment>
<evidence type="ECO:0000313" key="2">
    <source>
        <dbReference type="EMBL" id="RIE11776.1"/>
    </source>
</evidence>
<gene>
    <name evidence="2" type="ORF">SMC3_08285</name>
</gene>
<organism evidence="2 3">
    <name type="scientific">Candidatus Cryosericum hinesii</name>
    <dbReference type="NCBI Taxonomy" id="2290915"/>
    <lineage>
        <taxon>Bacteria</taxon>
        <taxon>Pseudomonadati</taxon>
        <taxon>Caldisericota/Cryosericota group</taxon>
        <taxon>Candidatus Cryosericota</taxon>
        <taxon>Candidatus Cryosericia</taxon>
        <taxon>Candidatus Cryosericales</taxon>
        <taxon>Candidatus Cryosericaceae</taxon>
        <taxon>Candidatus Cryosericum</taxon>
    </lineage>
</organism>
<feature type="compositionally biased region" description="Basic and acidic residues" evidence="1">
    <location>
        <begin position="128"/>
        <end position="138"/>
    </location>
</feature>
<feature type="region of interest" description="Disordered" evidence="1">
    <location>
        <begin position="48"/>
        <end position="138"/>
    </location>
</feature>
<feature type="compositionally biased region" description="Basic and acidic residues" evidence="1">
    <location>
        <begin position="105"/>
        <end position="120"/>
    </location>
</feature>
<feature type="compositionally biased region" description="Basic and acidic residues" evidence="1">
    <location>
        <begin position="48"/>
        <end position="60"/>
    </location>
</feature>
<reference evidence="2 3" key="1">
    <citation type="submission" date="2018-09" db="EMBL/GenBank/DDBJ databases">
        <title>Discovery and Ecogenomic Context for Candidatus Cryosericales, a Global Caldiserica Order Active in Thawing Permafrost.</title>
        <authorList>
            <person name="Martinez M.A."/>
            <person name="Woodcroft B.J."/>
            <person name="Ignacio Espinoza J.C."/>
            <person name="Zayed A."/>
            <person name="Singleton C.M."/>
            <person name="Boyd J."/>
            <person name="Li Y.-F."/>
            <person name="Purvine S."/>
            <person name="Maughan H."/>
            <person name="Hodgkins S.B."/>
            <person name="Anderson D."/>
            <person name="Sederholm M."/>
            <person name="Temperton B."/>
            <person name="Saleska S.R."/>
            <person name="Tyson G.W."/>
            <person name="Rich V.I."/>
        </authorList>
    </citation>
    <scope>NUCLEOTIDE SEQUENCE [LARGE SCALE GENOMIC DNA]</scope>
    <source>
        <strain evidence="2 3">SMC3</strain>
    </source>
</reference>
<dbReference type="EMBL" id="QXIW01000033">
    <property type="protein sequence ID" value="RIE11776.1"/>
    <property type="molecule type" value="Genomic_DNA"/>
</dbReference>
<dbReference type="Proteomes" id="UP000266042">
    <property type="component" value="Unassembled WGS sequence"/>
</dbReference>
<protein>
    <submittedName>
        <fullName evidence="2">Uncharacterized protein</fullName>
    </submittedName>
</protein>
<proteinExistence type="predicted"/>